<protein>
    <submittedName>
        <fullName evidence="1">Uncharacterized protein</fullName>
    </submittedName>
</protein>
<gene>
    <name evidence="1" type="ORF">NQ176_g4629</name>
</gene>
<keyword evidence="2" id="KW-1185">Reference proteome</keyword>
<comment type="caution">
    <text evidence="1">The sequence shown here is derived from an EMBL/GenBank/DDBJ whole genome shotgun (WGS) entry which is preliminary data.</text>
</comment>
<dbReference type="EMBL" id="JANJQO010000519">
    <property type="protein sequence ID" value="KAJ2976984.1"/>
    <property type="molecule type" value="Genomic_DNA"/>
</dbReference>
<evidence type="ECO:0000313" key="2">
    <source>
        <dbReference type="Proteomes" id="UP001143910"/>
    </source>
</evidence>
<reference evidence="1" key="1">
    <citation type="submission" date="2022-08" db="EMBL/GenBank/DDBJ databases">
        <title>Genome Sequence of Lecanicillium fungicola.</title>
        <authorList>
            <person name="Buettner E."/>
        </authorList>
    </citation>
    <scope>NUCLEOTIDE SEQUENCE</scope>
    <source>
        <strain evidence="1">Babe33</strain>
    </source>
</reference>
<evidence type="ECO:0000313" key="1">
    <source>
        <dbReference type="EMBL" id="KAJ2976984.1"/>
    </source>
</evidence>
<proteinExistence type="predicted"/>
<sequence>MRLHIYPVVFFVSDNSEDGKLAIKKLKAPGYKLVLVPANHSSFDKNKVNFILYDEANRDSCAGVSHKICNLRVSLSDMRQEQYYNPARDDQGTMNLTLSRHSDDGYKNAIKQIQAAVQVHETFKKLWKRLEKLFEAAAKSVTLKIEALIELAIQPEETEAALETIQAFRKLQVTLGLETRSKDLLEALGKTQAAMEKMQTLPELATRPDKKKAIRRKLQVVLGLADQLRETEEAIAITHRELQLSNPALLSTLDKMQTVLCLADAIQPALQACDGGLGVVDASWMQPLREGPPSYTACTGPRSVSTLTPSQLARKRANDREAQRAIRARTKEHIERVEEENEGLKEKNKALEEKYKALEEKYKALEQQLRINQTGNNTSHELQYHNRVPEEEICSYQTGNTSFQELQERHETLSVAVASEEESIEISRHNSYHPQQTIHSSGSSPFPDDNGTPQFGTSTAIYGSYVNFGPRLSVYVGDCSRNIDRAFIFDSSEHDFGGKEPPEWGYKTSGFV</sequence>
<accession>A0ACC1NDJ0</accession>
<organism evidence="1 2">
    <name type="scientific">Zarea fungicola</name>
    <dbReference type="NCBI Taxonomy" id="93591"/>
    <lineage>
        <taxon>Eukaryota</taxon>
        <taxon>Fungi</taxon>
        <taxon>Dikarya</taxon>
        <taxon>Ascomycota</taxon>
        <taxon>Pezizomycotina</taxon>
        <taxon>Sordariomycetes</taxon>
        <taxon>Hypocreomycetidae</taxon>
        <taxon>Hypocreales</taxon>
        <taxon>Cordycipitaceae</taxon>
        <taxon>Zarea</taxon>
    </lineage>
</organism>
<name>A0ACC1NDJ0_9HYPO</name>
<dbReference type="Proteomes" id="UP001143910">
    <property type="component" value="Unassembled WGS sequence"/>
</dbReference>